<evidence type="ECO:0000313" key="2">
    <source>
        <dbReference type="Proteomes" id="UP000590749"/>
    </source>
</evidence>
<dbReference type="SUPFAM" id="SSF50998">
    <property type="entry name" value="Quinoprotein alcohol dehydrogenase-like"/>
    <property type="match status" value="1"/>
</dbReference>
<dbReference type="AlphaFoldDB" id="A0A7W5ADZ3"/>
<dbReference type="Gene3D" id="2.130.10.10">
    <property type="entry name" value="YVTN repeat-like/Quinoprotein amine dehydrogenase"/>
    <property type="match status" value="2"/>
</dbReference>
<dbReference type="RefSeq" id="WP_183218554.1">
    <property type="nucleotide sequence ID" value="NZ_BMPW01000024.1"/>
</dbReference>
<dbReference type="SUPFAM" id="SSF50969">
    <property type="entry name" value="YVTN repeat-like/Quinoprotein amine dehydrogenase"/>
    <property type="match status" value="1"/>
</dbReference>
<evidence type="ECO:0008006" key="3">
    <source>
        <dbReference type="Google" id="ProtNLM"/>
    </source>
</evidence>
<dbReference type="Proteomes" id="UP000590749">
    <property type="component" value="Unassembled WGS sequence"/>
</dbReference>
<comment type="caution">
    <text evidence="1">The sequence shown here is derived from an EMBL/GenBank/DDBJ whole genome shotgun (WGS) entry which is preliminary data.</text>
</comment>
<dbReference type="EMBL" id="JACHXF010000003">
    <property type="protein sequence ID" value="MBB3094250.1"/>
    <property type="molecule type" value="Genomic_DNA"/>
</dbReference>
<dbReference type="InterPro" id="IPR011047">
    <property type="entry name" value="Quinoprotein_ADH-like_sf"/>
</dbReference>
<reference evidence="1 2" key="1">
    <citation type="submission" date="2020-08" db="EMBL/GenBank/DDBJ databases">
        <title>Genomic Encyclopedia of Type Strains, Phase III (KMG-III): the genomes of soil and plant-associated and newly described type strains.</title>
        <authorList>
            <person name="Whitman W."/>
        </authorList>
    </citation>
    <scope>NUCLEOTIDE SEQUENCE [LARGE SCALE GENOMIC DNA]</scope>
    <source>
        <strain evidence="1 2">CECT 3287</strain>
    </source>
</reference>
<evidence type="ECO:0000313" key="1">
    <source>
        <dbReference type="EMBL" id="MBB3094250.1"/>
    </source>
</evidence>
<protein>
    <recommendedName>
        <fullName evidence="3">WD40 repeat</fullName>
    </recommendedName>
</protein>
<sequence length="551" mass="57705">MRIAWSTDSGPDPALVRMFPADQPSAVADAGDLLVTLTEHHEDFDCHLGDLHDRRCPPAGLRIWDKTSGRPLRTVSGVNPGGTGSPMLVTAVLDGRTVAVVGLWQEPPVMLDLATGDRIGVLPGHADATDVQALALAGTDVVTAGWDGVLRIAGRNKAFETGERSNTLAILDVNGRRAAVVTGRDAVSLWDLTDGAPLGRLDVDAHALATWPGSPSVAVQDRSGGIVLWDTATGAHHHPATPPVHEFGRLGAVTTSAGRRLLTLDGGSAVHLWDVAADREFGAPLRGPLLNAQVIPAGPGTLIAASADDDTVSVWRLGENRAPEEIRSPGDIRRIEVTPDGWVVGDGGPVRWRVADGVPGTGGGDFPADQPLRVRLAGELVATFHGSLGGVRLGGDRTIEHPYPPRGAAAGLLAGRRAIAVNWMFGPFTVYDLDTLTPIPAPADVAIGESPRAWAGDAVVTVRLGEVLAHDMRTGTTTPLQPKEDEPVTALAAFGTVIAVARTDGSVAIVDVPTARERDRRTFPFAATALTWAPTGELIVAVRRDVYCVAA</sequence>
<gene>
    <name evidence="1" type="ORF">FHR83_001902</name>
</gene>
<name>A0A7W5ADZ3_9ACTN</name>
<keyword evidence="2" id="KW-1185">Reference proteome</keyword>
<organism evidence="1 2">
    <name type="scientific">Actinoplanes campanulatus</name>
    <dbReference type="NCBI Taxonomy" id="113559"/>
    <lineage>
        <taxon>Bacteria</taxon>
        <taxon>Bacillati</taxon>
        <taxon>Actinomycetota</taxon>
        <taxon>Actinomycetes</taxon>
        <taxon>Micromonosporales</taxon>
        <taxon>Micromonosporaceae</taxon>
        <taxon>Actinoplanes</taxon>
    </lineage>
</organism>
<accession>A0A7W5ADZ3</accession>
<dbReference type="InterPro" id="IPR015943">
    <property type="entry name" value="WD40/YVTN_repeat-like_dom_sf"/>
</dbReference>
<proteinExistence type="predicted"/>
<dbReference type="InterPro" id="IPR011044">
    <property type="entry name" value="Quino_amine_DH_bsu"/>
</dbReference>